<keyword evidence="10" id="KW-1185">Reference proteome</keyword>
<evidence type="ECO:0000313" key="9">
    <source>
        <dbReference type="Ensembl" id="ENSSORP00005010708.1"/>
    </source>
</evidence>
<dbReference type="GO" id="GO:0003677">
    <property type="term" value="F:DNA binding"/>
    <property type="evidence" value="ECO:0007669"/>
    <property type="project" value="InterPro"/>
</dbReference>
<evidence type="ECO:0000256" key="7">
    <source>
        <dbReference type="ARBA" id="ARBA00031757"/>
    </source>
</evidence>
<comment type="subcellular location">
    <subcellularLocation>
        <location evidence="1">Nucleus</location>
    </subcellularLocation>
</comment>
<dbReference type="OrthoDB" id="510325at2759"/>
<evidence type="ECO:0000313" key="10">
    <source>
        <dbReference type="Proteomes" id="UP000472271"/>
    </source>
</evidence>
<dbReference type="GO" id="GO:0003899">
    <property type="term" value="F:DNA-directed RNA polymerase activity"/>
    <property type="evidence" value="ECO:0007669"/>
    <property type="project" value="InterPro"/>
</dbReference>
<dbReference type="SUPFAM" id="SSF55257">
    <property type="entry name" value="RBP11-like subunits of RNA polymerase"/>
    <property type="match status" value="1"/>
</dbReference>
<reference evidence="9" key="3">
    <citation type="submission" date="2025-09" db="UniProtKB">
        <authorList>
            <consortium name="Ensembl"/>
        </authorList>
    </citation>
    <scope>IDENTIFICATION</scope>
</reference>
<dbReference type="FunCoup" id="A0A672Z1S6">
    <property type="interactions" value="1179"/>
</dbReference>
<evidence type="ECO:0000256" key="3">
    <source>
        <dbReference type="ARBA" id="ARBA00022478"/>
    </source>
</evidence>
<dbReference type="Gene3D" id="3.30.1360.10">
    <property type="entry name" value="RNA polymerase, RBP11-like subunit"/>
    <property type="match status" value="1"/>
</dbReference>
<reference evidence="9" key="2">
    <citation type="submission" date="2025-08" db="UniProtKB">
        <authorList>
            <consortium name="Ensembl"/>
        </authorList>
    </citation>
    <scope>IDENTIFICATION</scope>
</reference>
<dbReference type="Ensembl" id="ENSSORT00005011050.1">
    <property type="protein sequence ID" value="ENSSORP00005010708.1"/>
    <property type="gene ID" value="ENSSORG00005005781.1"/>
</dbReference>
<dbReference type="InterPro" id="IPR033898">
    <property type="entry name" value="RNAP_AC19"/>
</dbReference>
<dbReference type="PROSITE" id="PS01154">
    <property type="entry name" value="RNA_POL_L_13KD"/>
    <property type="match status" value="1"/>
</dbReference>
<dbReference type="InParanoid" id="A0A672Z1S6"/>
<evidence type="ECO:0000256" key="1">
    <source>
        <dbReference type="ARBA" id="ARBA00004123"/>
    </source>
</evidence>
<dbReference type="HAMAP" id="MF_00261">
    <property type="entry name" value="RNApol_arch_Rpo11"/>
    <property type="match status" value="1"/>
</dbReference>
<evidence type="ECO:0000256" key="5">
    <source>
        <dbReference type="ARBA" id="ARBA00023242"/>
    </source>
</evidence>
<evidence type="ECO:0000256" key="6">
    <source>
        <dbReference type="ARBA" id="ARBA00025751"/>
    </source>
</evidence>
<dbReference type="PANTHER" id="PTHR13946:SF28">
    <property type="entry name" value="DNA-DIRECTED RNA POLYMERASES I AND III SUBUNIT RPAC2"/>
    <property type="match status" value="1"/>
</dbReference>
<sequence>MIIRIRRSDSTQLYAVVKSGLGITKTCALSDNAEGISLAFKSDASECFSMAGEGEKKRVLETVQADGADEGCVTFVLHDEDHTLGNSLRYMIMKNVDVEFCGYTITHPSESKINFRIQTRGSVPATEPLRRGLNELNDVCQHVLNTFQARVSEFKEEQEQPME</sequence>
<accession>A0A672Z1S6</accession>
<dbReference type="CDD" id="cd07029">
    <property type="entry name" value="RNAP_I_III_AC19"/>
    <property type="match status" value="1"/>
</dbReference>
<dbReference type="InterPro" id="IPR022905">
    <property type="entry name" value="Rpo11-like"/>
</dbReference>
<dbReference type="GO" id="GO:0005666">
    <property type="term" value="C:RNA polymerase III complex"/>
    <property type="evidence" value="ECO:0007669"/>
    <property type="project" value="TreeGrafter"/>
</dbReference>
<reference evidence="9" key="1">
    <citation type="submission" date="2019-06" db="EMBL/GenBank/DDBJ databases">
        <authorList>
            <consortium name="Wellcome Sanger Institute Data Sharing"/>
        </authorList>
    </citation>
    <scope>NUCLEOTIDE SEQUENCE [LARGE SCALE GENOMIC DNA]</scope>
</reference>
<gene>
    <name evidence="9" type="primary">polr1d</name>
</gene>
<evidence type="ECO:0000259" key="8">
    <source>
        <dbReference type="Pfam" id="PF13656"/>
    </source>
</evidence>
<evidence type="ECO:0000256" key="2">
    <source>
        <dbReference type="ARBA" id="ARBA00022079"/>
    </source>
</evidence>
<evidence type="ECO:0000256" key="4">
    <source>
        <dbReference type="ARBA" id="ARBA00023163"/>
    </source>
</evidence>
<dbReference type="InterPro" id="IPR009025">
    <property type="entry name" value="RBP11-like_dimer"/>
</dbReference>
<name>A0A672Z1S6_9TELE</name>
<dbReference type="FunFam" id="3.30.1360.10:FF:000006">
    <property type="entry name" value="DNA-directed RNA polymerases I and III subunit RPAC2"/>
    <property type="match status" value="1"/>
</dbReference>
<dbReference type="Pfam" id="PF13656">
    <property type="entry name" value="RNA_pol_L_2"/>
    <property type="match status" value="1"/>
</dbReference>
<proteinExistence type="inferred from homology"/>
<dbReference type="GO" id="GO:0005736">
    <property type="term" value="C:RNA polymerase I complex"/>
    <property type="evidence" value="ECO:0007669"/>
    <property type="project" value="TreeGrafter"/>
</dbReference>
<keyword evidence="4" id="KW-0804">Transcription</keyword>
<keyword evidence="5" id="KW-0539">Nucleus</keyword>
<dbReference type="InterPro" id="IPR036603">
    <property type="entry name" value="RBP11-like"/>
</dbReference>
<organism evidence="9 10">
    <name type="scientific">Sphaeramia orbicularis</name>
    <name type="common">orbiculate cardinalfish</name>
    <dbReference type="NCBI Taxonomy" id="375764"/>
    <lineage>
        <taxon>Eukaryota</taxon>
        <taxon>Metazoa</taxon>
        <taxon>Chordata</taxon>
        <taxon>Craniata</taxon>
        <taxon>Vertebrata</taxon>
        <taxon>Euteleostomi</taxon>
        <taxon>Actinopterygii</taxon>
        <taxon>Neopterygii</taxon>
        <taxon>Teleostei</taxon>
        <taxon>Neoteleostei</taxon>
        <taxon>Acanthomorphata</taxon>
        <taxon>Gobiaria</taxon>
        <taxon>Kurtiformes</taxon>
        <taxon>Apogonoidei</taxon>
        <taxon>Apogonidae</taxon>
        <taxon>Apogoninae</taxon>
        <taxon>Sphaeramia</taxon>
    </lineage>
</organism>
<dbReference type="GO" id="GO:0006383">
    <property type="term" value="P:transcription by RNA polymerase III"/>
    <property type="evidence" value="ECO:0007669"/>
    <property type="project" value="TreeGrafter"/>
</dbReference>
<dbReference type="PANTHER" id="PTHR13946">
    <property type="entry name" value="DNA-DIRECTED RNA POLYMERASE I,II,III"/>
    <property type="match status" value="1"/>
</dbReference>
<feature type="domain" description="DNA-directed RNA polymerase RBP11-like dimerisation" evidence="8">
    <location>
        <begin position="72"/>
        <end position="145"/>
    </location>
</feature>
<dbReference type="GO" id="GO:0006362">
    <property type="term" value="P:transcription elongation by RNA polymerase I"/>
    <property type="evidence" value="ECO:0007669"/>
    <property type="project" value="TreeGrafter"/>
</dbReference>
<keyword evidence="3" id="KW-0240">DNA-directed RNA polymerase</keyword>
<protein>
    <recommendedName>
        <fullName evidence="2">DNA-directed RNA polymerases I and III subunit RPAC2</fullName>
    </recommendedName>
    <alternativeName>
        <fullName evidence="7">DNA-directed RNA polymerase I subunit D</fullName>
    </alternativeName>
</protein>
<dbReference type="InterPro" id="IPR008193">
    <property type="entry name" value="RNA_pol_Rpb11_13-16kDa_CS"/>
</dbReference>
<comment type="similarity">
    <text evidence="6">Belongs to the archaeal Rpo11/eukaryotic RPB11/RPC19 RNA polymerase subunit family.</text>
</comment>
<dbReference type="AlphaFoldDB" id="A0A672Z1S6"/>
<dbReference type="GO" id="GO:0046983">
    <property type="term" value="F:protein dimerization activity"/>
    <property type="evidence" value="ECO:0007669"/>
    <property type="project" value="InterPro"/>
</dbReference>
<dbReference type="Proteomes" id="UP000472271">
    <property type="component" value="Chromosome 10"/>
</dbReference>